<geneLocation type="plasmid" evidence="1 2">
    <name>pSTRVI02</name>
</geneLocation>
<dbReference type="AlphaFoldDB" id="G2PHH3"/>
<dbReference type="HOGENOM" id="CLU_1408096_0_0_11"/>
<organism evidence="1 2">
    <name type="scientific">Streptomyces violaceusniger (strain Tu 4113)</name>
    <dbReference type="NCBI Taxonomy" id="653045"/>
    <lineage>
        <taxon>Bacteria</taxon>
        <taxon>Bacillati</taxon>
        <taxon>Actinomycetota</taxon>
        <taxon>Actinomycetes</taxon>
        <taxon>Kitasatosporales</taxon>
        <taxon>Streptomycetaceae</taxon>
        <taxon>Streptomyces</taxon>
        <taxon>Streptomyces violaceusniger group</taxon>
    </lineage>
</organism>
<dbReference type="KEGG" id="svl:Strvi_0042"/>
<protein>
    <submittedName>
        <fullName evidence="1">Uncharacterized protein</fullName>
    </submittedName>
</protein>
<dbReference type="Proteomes" id="UP000008703">
    <property type="component" value="Plasmid pSTRVI02"/>
</dbReference>
<keyword evidence="2" id="KW-1185">Reference proteome</keyword>
<reference evidence="1" key="1">
    <citation type="submission" date="2011-08" db="EMBL/GenBank/DDBJ databases">
        <title>Complete sequence of plasmid 2 of Streptomyces violaceusniger Tu 4113.</title>
        <authorList>
            <consortium name="US DOE Joint Genome Institute"/>
            <person name="Lucas S."/>
            <person name="Han J."/>
            <person name="Lapidus A."/>
            <person name="Cheng J.-F."/>
            <person name="Goodwin L."/>
            <person name="Pitluck S."/>
            <person name="Peters L."/>
            <person name="Ivanova N."/>
            <person name="Daligault H."/>
            <person name="Detter J.C."/>
            <person name="Han C."/>
            <person name="Tapia R."/>
            <person name="Land M."/>
            <person name="Hauser L."/>
            <person name="Kyrpides N."/>
            <person name="Ivanova N."/>
            <person name="Pagani I."/>
            <person name="Hagen A."/>
            <person name="Katz L."/>
            <person name="Fiedler H.-P."/>
            <person name="Keasling J."/>
            <person name="Fortman J."/>
            <person name="Woyke T."/>
        </authorList>
    </citation>
    <scope>NUCLEOTIDE SEQUENCE [LARGE SCALE GENOMIC DNA]</scope>
    <source>
        <strain evidence="1">Tu 4113</strain>
        <plasmid evidence="1">pSTRVI02</plasmid>
    </source>
</reference>
<accession>G2PHH3</accession>
<keyword evidence="1" id="KW-0614">Plasmid</keyword>
<name>G2PHH3_STRV4</name>
<proteinExistence type="predicted"/>
<dbReference type="EMBL" id="CP002996">
    <property type="protein sequence ID" value="AEM88819.1"/>
    <property type="molecule type" value="Genomic_DNA"/>
</dbReference>
<sequence>MNQTSMSVPVSYEAGFDIYRRAGIKKATFDKLSSGPWCPQPDIYIGFQPGWKPCRATRWLKETGRIDVHGRPARADRAGRPRRDEEPPRWYRKRPVRYLTAAEAARLLGRERKIIGRMKTAGYGPQAAVLIGDLEGYDIGEVVRLGEQYGWVEPGGASVRQQWKELCRYRNRSLKGRTMATKARKRESVATVA</sequence>
<evidence type="ECO:0000313" key="2">
    <source>
        <dbReference type="Proteomes" id="UP000008703"/>
    </source>
</evidence>
<evidence type="ECO:0000313" key="1">
    <source>
        <dbReference type="EMBL" id="AEM88819.1"/>
    </source>
</evidence>
<gene>
    <name evidence="1" type="ORF">Strvi_0042</name>
</gene>
<dbReference type="RefSeq" id="WP_014043754.1">
    <property type="nucleotide sequence ID" value="NC_015952.1"/>
</dbReference>